<name>A0A9D1HV25_9FIRM</name>
<feature type="domain" description="DRTGG" evidence="1">
    <location>
        <begin position="6"/>
        <end position="105"/>
    </location>
</feature>
<comment type="caution">
    <text evidence="2">The sequence shown here is derived from an EMBL/GenBank/DDBJ whole genome shotgun (WGS) entry which is preliminary data.</text>
</comment>
<organism evidence="2 3">
    <name type="scientific">Candidatus Limadaptatus stercorigallinarum</name>
    <dbReference type="NCBI Taxonomy" id="2840845"/>
    <lineage>
        <taxon>Bacteria</taxon>
        <taxon>Bacillati</taxon>
        <taxon>Bacillota</taxon>
        <taxon>Clostridia</taxon>
        <taxon>Eubacteriales</taxon>
        <taxon>Candidatus Limadaptatus</taxon>
    </lineage>
</organism>
<reference evidence="2" key="2">
    <citation type="journal article" date="2021" name="PeerJ">
        <title>Extensive microbial diversity within the chicken gut microbiome revealed by metagenomics and culture.</title>
        <authorList>
            <person name="Gilroy R."/>
            <person name="Ravi A."/>
            <person name="Getino M."/>
            <person name="Pursley I."/>
            <person name="Horton D.L."/>
            <person name="Alikhan N.F."/>
            <person name="Baker D."/>
            <person name="Gharbi K."/>
            <person name="Hall N."/>
            <person name="Watson M."/>
            <person name="Adriaenssens E.M."/>
            <person name="Foster-Nyarko E."/>
            <person name="Jarju S."/>
            <person name="Secka A."/>
            <person name="Antonio M."/>
            <person name="Oren A."/>
            <person name="Chaudhuri R.R."/>
            <person name="La Ragione R."/>
            <person name="Hildebrand F."/>
            <person name="Pallen M.J."/>
        </authorList>
    </citation>
    <scope>NUCLEOTIDE SEQUENCE</scope>
    <source>
        <strain evidence="2">1063</strain>
    </source>
</reference>
<evidence type="ECO:0000313" key="2">
    <source>
        <dbReference type="EMBL" id="HIU21865.1"/>
    </source>
</evidence>
<protein>
    <recommendedName>
        <fullName evidence="1">DRTGG domain-containing protein</fullName>
    </recommendedName>
</protein>
<dbReference type="InterPro" id="IPR028979">
    <property type="entry name" value="Ser_kin/Pase_Hpr-like_N_sf"/>
</dbReference>
<dbReference type="EMBL" id="DVMN01000117">
    <property type="protein sequence ID" value="HIU21865.1"/>
    <property type="molecule type" value="Genomic_DNA"/>
</dbReference>
<dbReference type="Gene3D" id="3.40.1390.20">
    <property type="entry name" value="HprK N-terminal domain-like"/>
    <property type="match status" value="1"/>
</dbReference>
<evidence type="ECO:0000259" key="1">
    <source>
        <dbReference type="Pfam" id="PF07085"/>
    </source>
</evidence>
<dbReference type="Pfam" id="PF07085">
    <property type="entry name" value="DRTGG"/>
    <property type="match status" value="1"/>
</dbReference>
<gene>
    <name evidence="2" type="ORF">IAD51_06550</name>
</gene>
<proteinExistence type="predicted"/>
<dbReference type="AlphaFoldDB" id="A0A9D1HV25"/>
<dbReference type="Proteomes" id="UP000824088">
    <property type="component" value="Unassembled WGS sequence"/>
</dbReference>
<reference evidence="2" key="1">
    <citation type="submission" date="2020-10" db="EMBL/GenBank/DDBJ databases">
        <authorList>
            <person name="Gilroy R."/>
        </authorList>
    </citation>
    <scope>NUCLEOTIDE SEQUENCE</scope>
    <source>
        <strain evidence="2">1063</strain>
    </source>
</reference>
<dbReference type="InterPro" id="IPR010766">
    <property type="entry name" value="DRTGG"/>
</dbReference>
<dbReference type="SUPFAM" id="SSF75138">
    <property type="entry name" value="HprK N-terminal domain-like"/>
    <property type="match status" value="1"/>
</dbReference>
<evidence type="ECO:0000313" key="3">
    <source>
        <dbReference type="Proteomes" id="UP000824088"/>
    </source>
</evidence>
<accession>A0A9D1HV25</accession>
<sequence length="109" mass="11360">MTVGKLADILGAKIAVLADGDREVECAYCGDFLSNVMGKAPADCVWFTVMSNVNVCAVAALTDCAAVVLCEGAEPDAALAERAKEKGVNLLVTRLGMYEAAVAVSEYLK</sequence>